<dbReference type="Gene3D" id="3.40.50.300">
    <property type="entry name" value="P-loop containing nucleotide triphosphate hydrolases"/>
    <property type="match status" value="1"/>
</dbReference>
<dbReference type="GO" id="GO:0005524">
    <property type="term" value="F:ATP binding"/>
    <property type="evidence" value="ECO:0007669"/>
    <property type="project" value="UniProtKB-KW"/>
</dbReference>
<dbReference type="GO" id="GO:0015833">
    <property type="term" value="P:peptide transport"/>
    <property type="evidence" value="ECO:0007669"/>
    <property type="project" value="InterPro"/>
</dbReference>
<feature type="transmembrane region" description="Helical" evidence="5">
    <location>
        <begin position="83"/>
        <end position="101"/>
    </location>
</feature>
<dbReference type="PANTHER" id="PTHR43776">
    <property type="entry name" value="TRANSPORT ATP-BINDING PROTEIN"/>
    <property type="match status" value="1"/>
</dbReference>
<keyword evidence="5" id="KW-0812">Transmembrane</keyword>
<accession>A0A0F9TQC5</accession>
<comment type="caution">
    <text evidence="7">The sequence shown here is derived from an EMBL/GenBank/DDBJ whole genome shotgun (WGS) entry which is preliminary data.</text>
</comment>
<feature type="transmembrane region" description="Helical" evidence="5">
    <location>
        <begin position="212"/>
        <end position="229"/>
    </location>
</feature>
<dbReference type="SMART" id="SM00382">
    <property type="entry name" value="AAA"/>
    <property type="match status" value="1"/>
</dbReference>
<feature type="transmembrane region" description="Helical" evidence="5">
    <location>
        <begin position="12"/>
        <end position="31"/>
    </location>
</feature>
<evidence type="ECO:0000256" key="1">
    <source>
        <dbReference type="ARBA" id="ARBA00005417"/>
    </source>
</evidence>
<keyword evidence="4" id="KW-0067">ATP-binding</keyword>
<evidence type="ECO:0000256" key="2">
    <source>
        <dbReference type="ARBA" id="ARBA00022448"/>
    </source>
</evidence>
<dbReference type="FunFam" id="3.40.50.300:FF:000016">
    <property type="entry name" value="Oligopeptide ABC transporter ATP-binding component"/>
    <property type="match status" value="1"/>
</dbReference>
<evidence type="ECO:0000313" key="7">
    <source>
        <dbReference type="EMBL" id="KKN43593.1"/>
    </source>
</evidence>
<protein>
    <recommendedName>
        <fullName evidence="6">ABC transporter domain-containing protein</fullName>
    </recommendedName>
</protein>
<dbReference type="SUPFAM" id="SSF52540">
    <property type="entry name" value="P-loop containing nucleoside triphosphate hydrolases"/>
    <property type="match status" value="1"/>
</dbReference>
<evidence type="ECO:0000256" key="3">
    <source>
        <dbReference type="ARBA" id="ARBA00022741"/>
    </source>
</evidence>
<dbReference type="EMBL" id="LAZR01001502">
    <property type="protein sequence ID" value="KKN43593.1"/>
    <property type="molecule type" value="Genomic_DNA"/>
</dbReference>
<dbReference type="GO" id="GO:0016887">
    <property type="term" value="F:ATP hydrolysis activity"/>
    <property type="evidence" value="ECO:0007669"/>
    <property type="project" value="InterPro"/>
</dbReference>
<dbReference type="Pfam" id="PF00005">
    <property type="entry name" value="ABC_tran"/>
    <property type="match status" value="1"/>
</dbReference>
<dbReference type="InterPro" id="IPR050319">
    <property type="entry name" value="ABC_transp_ATP-bind"/>
</dbReference>
<feature type="transmembrane region" description="Helical" evidence="5">
    <location>
        <begin position="51"/>
        <end position="77"/>
    </location>
</feature>
<proteinExistence type="inferred from homology"/>
<organism evidence="7">
    <name type="scientific">marine sediment metagenome</name>
    <dbReference type="NCBI Taxonomy" id="412755"/>
    <lineage>
        <taxon>unclassified sequences</taxon>
        <taxon>metagenomes</taxon>
        <taxon>ecological metagenomes</taxon>
    </lineage>
</organism>
<name>A0A0F9TQC5_9ZZZZ</name>
<dbReference type="PROSITE" id="PS00211">
    <property type="entry name" value="ABC_TRANSPORTER_1"/>
    <property type="match status" value="1"/>
</dbReference>
<keyword evidence="3" id="KW-0547">Nucleotide-binding</keyword>
<dbReference type="InterPro" id="IPR003593">
    <property type="entry name" value="AAA+_ATPase"/>
</dbReference>
<dbReference type="InterPro" id="IPR017871">
    <property type="entry name" value="ABC_transporter-like_CS"/>
</dbReference>
<keyword evidence="2" id="KW-0813">Transport</keyword>
<dbReference type="GO" id="GO:0055085">
    <property type="term" value="P:transmembrane transport"/>
    <property type="evidence" value="ECO:0007669"/>
    <property type="project" value="UniProtKB-ARBA"/>
</dbReference>
<dbReference type="PROSITE" id="PS50893">
    <property type="entry name" value="ABC_TRANSPORTER_2"/>
    <property type="match status" value="1"/>
</dbReference>
<dbReference type="InterPro" id="IPR003439">
    <property type="entry name" value="ABC_transporter-like_ATP-bd"/>
</dbReference>
<evidence type="ECO:0000256" key="4">
    <source>
        <dbReference type="ARBA" id="ARBA00022840"/>
    </source>
</evidence>
<gene>
    <name evidence="7" type="ORF">LCGC14_0701710</name>
</gene>
<dbReference type="Pfam" id="PF08352">
    <property type="entry name" value="oligo_HPY"/>
    <property type="match status" value="1"/>
</dbReference>
<feature type="transmembrane region" description="Helical" evidence="5">
    <location>
        <begin position="176"/>
        <end position="192"/>
    </location>
</feature>
<dbReference type="AlphaFoldDB" id="A0A0F9TQC5"/>
<dbReference type="PANTHER" id="PTHR43776:SF7">
    <property type="entry name" value="D,D-DIPEPTIDE TRANSPORT ATP-BINDING PROTEIN DDPF-RELATED"/>
    <property type="match status" value="1"/>
</dbReference>
<keyword evidence="5" id="KW-1133">Transmembrane helix</keyword>
<feature type="transmembrane region" description="Helical" evidence="5">
    <location>
        <begin position="143"/>
        <end position="164"/>
    </location>
</feature>
<feature type="domain" description="ABC transporter" evidence="6">
    <location>
        <begin position="251"/>
        <end position="499"/>
    </location>
</feature>
<dbReference type="CDD" id="cd03257">
    <property type="entry name" value="ABC_NikE_OppD_transporters"/>
    <property type="match status" value="1"/>
</dbReference>
<feature type="non-terminal residue" evidence="7">
    <location>
        <position position="518"/>
    </location>
</feature>
<evidence type="ECO:0000256" key="5">
    <source>
        <dbReference type="SAM" id="Phobius"/>
    </source>
</evidence>
<feature type="transmembrane region" description="Helical" evidence="5">
    <location>
        <begin position="113"/>
        <end position="137"/>
    </location>
</feature>
<reference evidence="7" key="1">
    <citation type="journal article" date="2015" name="Nature">
        <title>Complex archaea that bridge the gap between prokaryotes and eukaryotes.</title>
        <authorList>
            <person name="Spang A."/>
            <person name="Saw J.H."/>
            <person name="Jorgensen S.L."/>
            <person name="Zaremba-Niedzwiedzka K."/>
            <person name="Martijn J."/>
            <person name="Lind A.E."/>
            <person name="van Eijk R."/>
            <person name="Schleper C."/>
            <person name="Guy L."/>
            <person name="Ettema T.J."/>
        </authorList>
    </citation>
    <scope>NUCLEOTIDE SEQUENCE</scope>
</reference>
<dbReference type="InterPro" id="IPR013563">
    <property type="entry name" value="Oligopep_ABC_C"/>
</dbReference>
<evidence type="ECO:0000259" key="6">
    <source>
        <dbReference type="PROSITE" id="PS50893"/>
    </source>
</evidence>
<dbReference type="InterPro" id="IPR027417">
    <property type="entry name" value="P-loop_NTPase"/>
</dbReference>
<keyword evidence="5" id="KW-0472">Membrane</keyword>
<sequence length="518" mass="57954">MQIMLSNLTVGFFISEIFFGLLIFLYGIFFVRSYMKNKEWGGDNSLTPAIIVNLIWFVLSLVFKVIILSFIGTSILVSVISDIIKIIVGIALTSFIVSKYYNKQFTESLIPSAIIQVVIYAVASILGIFVSVSNFMVNGDEDIYGSGLTFFLIGLILFGVNSFYINSGVKAQFIKNRNTIILVTMLPVLFYLNDLLELAGDTYTEGFFTNLLRGLIILLIPSTIVKLMVQSTLNFEKYRELSILEKNKKLLEVKDLKVHYPLIGGMLKRTFGSVKAVEGVTFHIKTGETVGLVGESGCGKTTVALAILGLVPKKAGEIIFNGEPIPNNFTKQLRKKIQIVYQDPDASLNPRMKIVDIIAEPLRNLMGITKKETIRKRVFELLEEVSLKREHMDRFPHEFSGGQKQRIIIARALASNPELVILDEPTSALDVSVQAQILNLLKRLQKTYGYGFLFITHNLAVVNHIADRVAVMYLGKFVEVGDKKLIFSNPTHPYTKALLASRSEVSADDQQIRFVLKG</sequence>
<comment type="similarity">
    <text evidence="1">Belongs to the ABC transporter superfamily.</text>
</comment>